<comment type="caution">
    <text evidence="1">The sequence shown here is derived from an EMBL/GenBank/DDBJ whole genome shotgun (WGS) entry which is preliminary data.</text>
</comment>
<reference evidence="1" key="1">
    <citation type="journal article" date="2014" name="Front. Microbiol.">
        <title>High frequency of phylogenetically diverse reductive dehalogenase-homologous genes in deep subseafloor sedimentary metagenomes.</title>
        <authorList>
            <person name="Kawai M."/>
            <person name="Futagami T."/>
            <person name="Toyoda A."/>
            <person name="Takaki Y."/>
            <person name="Nishi S."/>
            <person name="Hori S."/>
            <person name="Arai W."/>
            <person name="Tsubouchi T."/>
            <person name="Morono Y."/>
            <person name="Uchiyama I."/>
            <person name="Ito T."/>
            <person name="Fujiyama A."/>
            <person name="Inagaki F."/>
            <person name="Takami H."/>
        </authorList>
    </citation>
    <scope>NUCLEOTIDE SEQUENCE</scope>
    <source>
        <strain evidence="1">Expedition CK06-06</strain>
    </source>
</reference>
<gene>
    <name evidence="1" type="ORF">S01H4_08933</name>
</gene>
<sequence>TETTHEKISKNFPAVKSKKRLRRLLNIKLDRSDLVL</sequence>
<organism evidence="1">
    <name type="scientific">marine sediment metagenome</name>
    <dbReference type="NCBI Taxonomy" id="412755"/>
    <lineage>
        <taxon>unclassified sequences</taxon>
        <taxon>metagenomes</taxon>
        <taxon>ecological metagenomes</taxon>
    </lineage>
</organism>
<name>X1AT90_9ZZZZ</name>
<dbReference type="AlphaFoldDB" id="X1AT90"/>
<proteinExistence type="predicted"/>
<accession>X1AT90</accession>
<feature type="non-terminal residue" evidence="1">
    <location>
        <position position="1"/>
    </location>
</feature>
<evidence type="ECO:0000313" key="1">
    <source>
        <dbReference type="EMBL" id="GAG72492.1"/>
    </source>
</evidence>
<dbReference type="EMBL" id="BART01003146">
    <property type="protein sequence ID" value="GAG72492.1"/>
    <property type="molecule type" value="Genomic_DNA"/>
</dbReference>
<protein>
    <submittedName>
        <fullName evidence="1">Uncharacterized protein</fullName>
    </submittedName>
</protein>